<protein>
    <submittedName>
        <fullName evidence="1">Addiction module protein</fullName>
    </submittedName>
</protein>
<dbReference type="Pfam" id="PF09720">
    <property type="entry name" value="Unstab_antitox"/>
    <property type="match status" value="1"/>
</dbReference>
<reference evidence="1 2" key="1">
    <citation type="submission" date="2019-02" db="EMBL/GenBank/DDBJ databases">
        <title>Aquabacterium sp. strain KMB7.</title>
        <authorList>
            <person name="Chen W.-M."/>
        </authorList>
    </citation>
    <scope>NUCLEOTIDE SEQUENCE [LARGE SCALE GENOMIC DNA]</scope>
    <source>
        <strain evidence="1 2">KMB7</strain>
    </source>
</reference>
<dbReference type="Proteomes" id="UP000292120">
    <property type="component" value="Unassembled WGS sequence"/>
</dbReference>
<dbReference type="EMBL" id="SIXI01000019">
    <property type="protein sequence ID" value="TBO27461.1"/>
    <property type="molecule type" value="Genomic_DNA"/>
</dbReference>
<dbReference type="AlphaFoldDB" id="A0A4Q9H1U9"/>
<dbReference type="RefSeq" id="WP_130969362.1">
    <property type="nucleotide sequence ID" value="NZ_SIXI01000019.1"/>
</dbReference>
<organism evidence="1 2">
    <name type="scientific">Aquabacterium lacunae</name>
    <dbReference type="NCBI Taxonomy" id="2528630"/>
    <lineage>
        <taxon>Bacteria</taxon>
        <taxon>Pseudomonadati</taxon>
        <taxon>Pseudomonadota</taxon>
        <taxon>Betaproteobacteria</taxon>
        <taxon>Burkholderiales</taxon>
        <taxon>Aquabacterium</taxon>
    </lineage>
</organism>
<evidence type="ECO:0000313" key="2">
    <source>
        <dbReference type="Proteomes" id="UP000292120"/>
    </source>
</evidence>
<accession>A0A4Q9H1U9</accession>
<keyword evidence="2" id="KW-1185">Reference proteome</keyword>
<proteinExistence type="predicted"/>
<name>A0A4Q9H1U9_9BURK</name>
<gene>
    <name evidence="1" type="ORF">EYS42_16805</name>
</gene>
<sequence>MNDRVDHVLLEAMQLAPAERSMVVLSLLDSLQGASDSDEAVVASWIAEARSRHDDLVSGRVQGMTADEFSSWFKSL</sequence>
<dbReference type="InterPro" id="IPR013406">
    <property type="entry name" value="CHP02574_addiction_mod"/>
</dbReference>
<comment type="caution">
    <text evidence="1">The sequence shown here is derived from an EMBL/GenBank/DDBJ whole genome shotgun (WGS) entry which is preliminary data.</text>
</comment>
<evidence type="ECO:0000313" key="1">
    <source>
        <dbReference type="EMBL" id="TBO27461.1"/>
    </source>
</evidence>